<dbReference type="AlphaFoldDB" id="A0A147BL48"/>
<evidence type="ECO:0000313" key="1">
    <source>
        <dbReference type="EMBL" id="JAR91025.1"/>
    </source>
</evidence>
<organism evidence="1">
    <name type="scientific">Ixodes ricinus</name>
    <name type="common">Common tick</name>
    <name type="synonym">Acarus ricinus</name>
    <dbReference type="NCBI Taxonomy" id="34613"/>
    <lineage>
        <taxon>Eukaryota</taxon>
        <taxon>Metazoa</taxon>
        <taxon>Ecdysozoa</taxon>
        <taxon>Arthropoda</taxon>
        <taxon>Chelicerata</taxon>
        <taxon>Arachnida</taxon>
        <taxon>Acari</taxon>
        <taxon>Parasitiformes</taxon>
        <taxon>Ixodida</taxon>
        <taxon>Ixodoidea</taxon>
        <taxon>Ixodidae</taxon>
        <taxon>Ixodinae</taxon>
        <taxon>Ixodes</taxon>
    </lineage>
</organism>
<accession>A0A147BL48</accession>
<dbReference type="EMBL" id="GEGO01004379">
    <property type="protein sequence ID" value="JAR91025.1"/>
    <property type="molecule type" value="Transcribed_RNA"/>
</dbReference>
<name>A0A147BL48_IXORI</name>
<sequence length="98" mass="11295">MRRTFFFLDVTTIPDLLSTCPTVTSGHMVVRVFVHTHVYTLLCKGLLVLKRLYCYCSEPLSPVSYLTSRFNAQNSNKAYALKKKSNFSRSFTNFPLYV</sequence>
<protein>
    <submittedName>
        <fullName evidence="1">Uncharacterized protein</fullName>
    </submittedName>
</protein>
<reference evidence="1" key="1">
    <citation type="journal article" date="2018" name="PLoS Negl. Trop. Dis.">
        <title>Sialome diversity of ticks revealed by RNAseq of single tick salivary glands.</title>
        <authorList>
            <person name="Perner J."/>
            <person name="Kropackova S."/>
            <person name="Kopacek P."/>
            <person name="Ribeiro J.M."/>
        </authorList>
    </citation>
    <scope>NUCLEOTIDE SEQUENCE</scope>
    <source>
        <strain evidence="1">Siblings of single egg batch collected in Ceske Budejovice</strain>
        <tissue evidence="1">Salivary glands</tissue>
    </source>
</reference>
<proteinExistence type="predicted"/>